<proteinExistence type="predicted"/>
<reference evidence="2" key="1">
    <citation type="submission" date="2021-07" db="EMBL/GenBank/DDBJ databases">
        <authorList>
            <person name="Durling M."/>
        </authorList>
    </citation>
    <scope>NUCLEOTIDE SEQUENCE</scope>
</reference>
<protein>
    <recommendedName>
        <fullName evidence="4">Secreted protein</fullName>
    </recommendedName>
</protein>
<gene>
    <name evidence="2" type="ORF">HYFRA_00008848</name>
</gene>
<sequence length="131" mass="14892">MALILSRLLMRALSNYVNCLCCRPWQQTVCLGHKVIPHTSYHPYRPHKDLQGGPYFRTRTRTVGPSQLGPGLAIDGNSAARQSARLKSDLESRQSSWMCRPTGFSSCGRYWVFAGELLTSNPKQYFEVRRT</sequence>
<dbReference type="EMBL" id="CAJVRL010000067">
    <property type="protein sequence ID" value="CAG8955992.1"/>
    <property type="molecule type" value="Genomic_DNA"/>
</dbReference>
<accession>A0A9N9L2T4</accession>
<name>A0A9N9L2T4_9HELO</name>
<evidence type="ECO:0000313" key="3">
    <source>
        <dbReference type="Proteomes" id="UP000696280"/>
    </source>
</evidence>
<comment type="caution">
    <text evidence="2">The sequence shown here is derived from an EMBL/GenBank/DDBJ whole genome shotgun (WGS) entry which is preliminary data.</text>
</comment>
<organism evidence="2 3">
    <name type="scientific">Hymenoscyphus fraxineus</name>
    <dbReference type="NCBI Taxonomy" id="746836"/>
    <lineage>
        <taxon>Eukaryota</taxon>
        <taxon>Fungi</taxon>
        <taxon>Dikarya</taxon>
        <taxon>Ascomycota</taxon>
        <taxon>Pezizomycotina</taxon>
        <taxon>Leotiomycetes</taxon>
        <taxon>Helotiales</taxon>
        <taxon>Helotiaceae</taxon>
        <taxon>Hymenoscyphus</taxon>
    </lineage>
</organism>
<evidence type="ECO:0008006" key="4">
    <source>
        <dbReference type="Google" id="ProtNLM"/>
    </source>
</evidence>
<evidence type="ECO:0000256" key="1">
    <source>
        <dbReference type="SAM" id="SignalP"/>
    </source>
</evidence>
<dbReference type="Proteomes" id="UP000696280">
    <property type="component" value="Unassembled WGS sequence"/>
</dbReference>
<keyword evidence="3" id="KW-1185">Reference proteome</keyword>
<keyword evidence="1" id="KW-0732">Signal</keyword>
<evidence type="ECO:0000313" key="2">
    <source>
        <dbReference type="EMBL" id="CAG8955992.1"/>
    </source>
</evidence>
<feature type="chain" id="PRO_5040349152" description="Secreted protein" evidence="1">
    <location>
        <begin position="20"/>
        <end position="131"/>
    </location>
</feature>
<feature type="signal peptide" evidence="1">
    <location>
        <begin position="1"/>
        <end position="19"/>
    </location>
</feature>
<dbReference type="AlphaFoldDB" id="A0A9N9L2T4"/>